<dbReference type="Proteomes" id="UP000484988">
    <property type="component" value="Unassembled WGS sequence"/>
</dbReference>
<dbReference type="RefSeq" id="WP_173266559.1">
    <property type="nucleotide sequence ID" value="NZ_BLLG01000021.1"/>
</dbReference>
<evidence type="ECO:0000313" key="1">
    <source>
        <dbReference type="EMBL" id="GFH38897.1"/>
    </source>
</evidence>
<protein>
    <recommendedName>
        <fullName evidence="3">HTH merR-type domain-containing protein</fullName>
    </recommendedName>
</protein>
<reference evidence="1 2" key="1">
    <citation type="submission" date="2020-02" db="EMBL/GenBank/DDBJ databases">
        <title>Whole Genome Shotgun Sequence of Streptomyces sp. strain CWH03.</title>
        <authorList>
            <person name="Dohra H."/>
            <person name="Kodani S."/>
            <person name="Yamamura H."/>
        </authorList>
    </citation>
    <scope>NUCLEOTIDE SEQUENCE [LARGE SCALE GENOMIC DNA]</scope>
    <source>
        <strain evidence="1 2">CWH03</strain>
    </source>
</reference>
<name>A0A6A0B524_9ACTN</name>
<dbReference type="AlphaFoldDB" id="A0A6A0B524"/>
<sequence>MSRLVDTAAAALGTGVKPATMRKWLQRGKLTKHGHDYYGRAIVDLDEIRAIQRTKDAA</sequence>
<gene>
    <name evidence="1" type="ORF">SCWH03_51600</name>
</gene>
<evidence type="ECO:0000313" key="2">
    <source>
        <dbReference type="Proteomes" id="UP000484988"/>
    </source>
</evidence>
<accession>A0A6A0B524</accession>
<keyword evidence="2" id="KW-1185">Reference proteome</keyword>
<dbReference type="EMBL" id="BLLG01000021">
    <property type="protein sequence ID" value="GFH38897.1"/>
    <property type="molecule type" value="Genomic_DNA"/>
</dbReference>
<proteinExistence type="predicted"/>
<evidence type="ECO:0008006" key="3">
    <source>
        <dbReference type="Google" id="ProtNLM"/>
    </source>
</evidence>
<comment type="caution">
    <text evidence="1">The sequence shown here is derived from an EMBL/GenBank/DDBJ whole genome shotgun (WGS) entry which is preliminary data.</text>
</comment>
<organism evidence="1 2">
    <name type="scientific">Streptomyces pacificus</name>
    <dbReference type="NCBI Taxonomy" id="2705029"/>
    <lineage>
        <taxon>Bacteria</taxon>
        <taxon>Bacillati</taxon>
        <taxon>Actinomycetota</taxon>
        <taxon>Actinomycetes</taxon>
        <taxon>Kitasatosporales</taxon>
        <taxon>Streptomycetaceae</taxon>
        <taxon>Streptomyces</taxon>
    </lineage>
</organism>